<dbReference type="PANTHER" id="PTHR43135">
    <property type="entry name" value="ALPHA-D-RIBOSE 1-METHYLPHOSPHONATE 5-TRIPHOSPHATE DIPHOSPHATASE"/>
    <property type="match status" value="1"/>
</dbReference>
<dbReference type="Gene3D" id="3.40.50.10910">
    <property type="entry name" value="Amidohydrolase"/>
    <property type="match status" value="1"/>
</dbReference>
<protein>
    <recommendedName>
        <fullName evidence="1">Amidohydrolase-related domain-containing protein</fullName>
    </recommendedName>
</protein>
<dbReference type="AlphaFoldDB" id="A0A6I8LTM6"/>
<dbReference type="Gene3D" id="1.20.58.520">
    <property type="entry name" value="Amidohydrolase"/>
    <property type="match status" value="1"/>
</dbReference>
<evidence type="ECO:0000313" key="2">
    <source>
        <dbReference type="EMBL" id="VVJ18469.1"/>
    </source>
</evidence>
<dbReference type="SUPFAM" id="SSF51556">
    <property type="entry name" value="Metallo-dependent hydrolases"/>
    <property type="match status" value="1"/>
</dbReference>
<evidence type="ECO:0000313" key="3">
    <source>
        <dbReference type="Proteomes" id="UP000399805"/>
    </source>
</evidence>
<dbReference type="GO" id="GO:0016810">
    <property type="term" value="F:hydrolase activity, acting on carbon-nitrogen (but not peptide) bonds"/>
    <property type="evidence" value="ECO:0007669"/>
    <property type="project" value="InterPro"/>
</dbReference>
<evidence type="ECO:0000259" key="1">
    <source>
        <dbReference type="Pfam" id="PF01979"/>
    </source>
</evidence>
<accession>A0A6I8LTM6</accession>
<feature type="domain" description="Amidohydrolase-related" evidence="1">
    <location>
        <begin position="50"/>
        <end position="387"/>
    </location>
</feature>
<name>A0A6I8LTM6_9PSEU</name>
<sequence>MNEPVTIGRVRVFDGERVLPERDVIIQDGVVTSVAEPATGPADVDGRGRTLLPGLFDAHVHLAPDPPTALRHLATMGVTTALDMFTGGAALTRIRELRRADPPDLADVRTAGTGATVPGNMLEKITGQPLPTVDGPAAAEAWVDARLRDGADYIKIVYDEREGGPMDEATLAALVRAAHARGVLAVAHTLAERPARAAIAAGVDGLVHLFVGESAGDDFGEYAARHRVFVVPTLIVLRGLCGYRPHEELAADPRLAEMIGRDRPPVPVRPAEPRRHHLYAAADAAVRQLAAAGVPLLAGTDTGLPTAALGVIGYGATLHGELELLVQAGLSPTQALTAATSAPADAFRLTDRGRIQPGKRADLTLVDGDPTTDIRSTRNVVAVWKRGVHLDLAAAATPSPFPAESTREGE</sequence>
<dbReference type="Gene3D" id="3.30.110.90">
    <property type="entry name" value="Amidohydrolase"/>
    <property type="match status" value="1"/>
</dbReference>
<dbReference type="PANTHER" id="PTHR43135:SF3">
    <property type="entry name" value="ALPHA-D-RIBOSE 1-METHYLPHOSPHONATE 5-TRIPHOSPHATE DIPHOSPHATASE"/>
    <property type="match status" value="1"/>
</dbReference>
<organism evidence="2 3">
    <name type="scientific">Amycolatopsis camponoti</name>
    <dbReference type="NCBI Taxonomy" id="2606593"/>
    <lineage>
        <taxon>Bacteria</taxon>
        <taxon>Bacillati</taxon>
        <taxon>Actinomycetota</taxon>
        <taxon>Actinomycetes</taxon>
        <taxon>Pseudonocardiales</taxon>
        <taxon>Pseudonocardiaceae</taxon>
        <taxon>Amycolatopsis</taxon>
    </lineage>
</organism>
<keyword evidence="3" id="KW-1185">Reference proteome</keyword>
<gene>
    <name evidence="2" type="ORF">AA23TX_03490</name>
</gene>
<dbReference type="RefSeq" id="WP_155543461.1">
    <property type="nucleotide sequence ID" value="NZ_CABVGP010000001.1"/>
</dbReference>
<dbReference type="Pfam" id="PF01979">
    <property type="entry name" value="Amidohydro_1"/>
    <property type="match status" value="1"/>
</dbReference>
<proteinExistence type="predicted"/>
<dbReference type="InterPro" id="IPR011059">
    <property type="entry name" value="Metal-dep_hydrolase_composite"/>
</dbReference>
<dbReference type="SUPFAM" id="SSF51338">
    <property type="entry name" value="Composite domain of metallo-dependent hydrolases"/>
    <property type="match status" value="1"/>
</dbReference>
<dbReference type="InterPro" id="IPR032466">
    <property type="entry name" value="Metal_Hydrolase"/>
</dbReference>
<dbReference type="EMBL" id="CABVGP010000001">
    <property type="protein sequence ID" value="VVJ18469.1"/>
    <property type="molecule type" value="Genomic_DNA"/>
</dbReference>
<dbReference type="Proteomes" id="UP000399805">
    <property type="component" value="Unassembled WGS sequence"/>
</dbReference>
<reference evidence="2 3" key="1">
    <citation type="submission" date="2019-09" db="EMBL/GenBank/DDBJ databases">
        <authorList>
            <person name="Leyn A S."/>
        </authorList>
    </citation>
    <scope>NUCLEOTIDE SEQUENCE [LARGE SCALE GENOMIC DNA]</scope>
    <source>
        <strain evidence="2">AA231_1</strain>
    </source>
</reference>
<dbReference type="Gene3D" id="2.30.40.10">
    <property type="entry name" value="Urease, subunit C, domain 1"/>
    <property type="match status" value="1"/>
</dbReference>
<dbReference type="InterPro" id="IPR051781">
    <property type="entry name" value="Metallo-dep_Hydrolase"/>
</dbReference>
<dbReference type="InterPro" id="IPR006680">
    <property type="entry name" value="Amidohydro-rel"/>
</dbReference>